<dbReference type="SUPFAM" id="SSF46689">
    <property type="entry name" value="Homeodomain-like"/>
    <property type="match status" value="1"/>
</dbReference>
<keyword evidence="3" id="KW-0804">Transcription</keyword>
<organism evidence="5 6">
    <name type="scientific">Rhodocytophaga aerolata</name>
    <dbReference type="NCBI Taxonomy" id="455078"/>
    <lineage>
        <taxon>Bacteria</taxon>
        <taxon>Pseudomonadati</taxon>
        <taxon>Bacteroidota</taxon>
        <taxon>Cytophagia</taxon>
        <taxon>Cytophagales</taxon>
        <taxon>Rhodocytophagaceae</taxon>
        <taxon>Rhodocytophaga</taxon>
    </lineage>
</organism>
<keyword evidence="2" id="KW-0238">DNA-binding</keyword>
<dbReference type="SUPFAM" id="SSF55073">
    <property type="entry name" value="Nucleotide cyclase"/>
    <property type="match status" value="1"/>
</dbReference>
<reference evidence="5" key="1">
    <citation type="submission" date="2023-07" db="EMBL/GenBank/DDBJ databases">
        <title>The genome sequence of Rhodocytophaga aerolata KACC 12507.</title>
        <authorList>
            <person name="Zhang X."/>
        </authorList>
    </citation>
    <scope>NUCLEOTIDE SEQUENCE</scope>
    <source>
        <strain evidence="5">KACC 12507</strain>
    </source>
</reference>
<evidence type="ECO:0000256" key="2">
    <source>
        <dbReference type="ARBA" id="ARBA00023125"/>
    </source>
</evidence>
<gene>
    <name evidence="5" type="ORF">Q0590_09605</name>
</gene>
<dbReference type="EMBL" id="JAUKPO010000004">
    <property type="protein sequence ID" value="MDO1446504.1"/>
    <property type="molecule type" value="Genomic_DNA"/>
</dbReference>
<dbReference type="PANTHER" id="PTHR43280:SF2">
    <property type="entry name" value="HTH-TYPE TRANSCRIPTIONAL REGULATOR EXSA"/>
    <property type="match status" value="1"/>
</dbReference>
<dbReference type="InterPro" id="IPR009057">
    <property type="entry name" value="Homeodomain-like_sf"/>
</dbReference>
<feature type="domain" description="HTH araC/xylS-type" evidence="4">
    <location>
        <begin position="258"/>
        <end position="356"/>
    </location>
</feature>
<evidence type="ECO:0000256" key="3">
    <source>
        <dbReference type="ARBA" id="ARBA00023163"/>
    </source>
</evidence>
<dbReference type="RefSeq" id="WP_302037308.1">
    <property type="nucleotide sequence ID" value="NZ_JAUKPO010000004.1"/>
</dbReference>
<dbReference type="Pfam" id="PF12833">
    <property type="entry name" value="HTH_18"/>
    <property type="match status" value="1"/>
</dbReference>
<dbReference type="Gene3D" id="3.30.70.1230">
    <property type="entry name" value="Nucleotide cyclase"/>
    <property type="match status" value="1"/>
</dbReference>
<dbReference type="Gene3D" id="1.10.10.60">
    <property type="entry name" value="Homeodomain-like"/>
    <property type="match status" value="1"/>
</dbReference>
<dbReference type="InterPro" id="IPR042557">
    <property type="entry name" value="SCO4226"/>
</dbReference>
<dbReference type="Gene3D" id="3.30.70.3090">
    <property type="entry name" value="ORF SCO4226, nickel-binding ferredoxin-like monomer"/>
    <property type="match status" value="1"/>
</dbReference>
<keyword evidence="6" id="KW-1185">Reference proteome</keyword>
<dbReference type="InterPro" id="IPR018062">
    <property type="entry name" value="HTH_AraC-typ_CS"/>
</dbReference>
<evidence type="ECO:0000313" key="5">
    <source>
        <dbReference type="EMBL" id="MDO1446504.1"/>
    </source>
</evidence>
<dbReference type="InterPro" id="IPR018060">
    <property type="entry name" value="HTH_AraC"/>
</dbReference>
<evidence type="ECO:0000313" key="6">
    <source>
        <dbReference type="Proteomes" id="UP001168528"/>
    </source>
</evidence>
<proteinExistence type="predicted"/>
<dbReference type="PRINTS" id="PR00032">
    <property type="entry name" value="HTHARAC"/>
</dbReference>
<protein>
    <submittedName>
        <fullName evidence="5">DUF4242 domain-containing protein</fullName>
    </submittedName>
</protein>
<sequence>MPIYMDRHDVSDIVTAENVAQLHQEDLKIQHKFGCRGLTYWFDDKRNTAFCLIEAPDSQAIQQMHLHAHGQVPHKVIEVDPVLVESFLGRIEDPANTRQTKLNSINDPAFRAIMRMELIYHRLMHEDTSTLRAISEMVPEYNGRIVEQKMDQLLVSFTSASAAIECANKCQLTFSELASQNSSDATLKIAISAGVPVTNENVLFAKAIEAAKRICHINKAAIVISPDVADWYQNENLNADLTSEHLYSLTRAEETFLHILMDFVESRWEDEQLRVDDFTALGFSKSQLYRKLTELTGNSPNSFLKEYRLKKALHLLLKNEANVSEVSALTGFNSPSYFAKCFKKKYGIAPSDYLPNRKE</sequence>
<comment type="caution">
    <text evidence="5">The sequence shown here is derived from an EMBL/GenBank/DDBJ whole genome shotgun (WGS) entry which is preliminary data.</text>
</comment>
<dbReference type="InterPro" id="IPR025336">
    <property type="entry name" value="SCO4226-like"/>
</dbReference>
<dbReference type="Proteomes" id="UP001168528">
    <property type="component" value="Unassembled WGS sequence"/>
</dbReference>
<dbReference type="Pfam" id="PF14026">
    <property type="entry name" value="SCO4226-like"/>
    <property type="match status" value="1"/>
</dbReference>
<accession>A0ABT8R326</accession>
<dbReference type="PROSITE" id="PS00041">
    <property type="entry name" value="HTH_ARAC_FAMILY_1"/>
    <property type="match status" value="1"/>
</dbReference>
<evidence type="ECO:0000259" key="4">
    <source>
        <dbReference type="PROSITE" id="PS01124"/>
    </source>
</evidence>
<dbReference type="PANTHER" id="PTHR43280">
    <property type="entry name" value="ARAC-FAMILY TRANSCRIPTIONAL REGULATOR"/>
    <property type="match status" value="1"/>
</dbReference>
<name>A0ABT8R326_9BACT</name>
<dbReference type="SMART" id="SM00342">
    <property type="entry name" value="HTH_ARAC"/>
    <property type="match status" value="1"/>
</dbReference>
<dbReference type="InterPro" id="IPR029787">
    <property type="entry name" value="Nucleotide_cyclase"/>
</dbReference>
<evidence type="ECO:0000256" key="1">
    <source>
        <dbReference type="ARBA" id="ARBA00023015"/>
    </source>
</evidence>
<dbReference type="PROSITE" id="PS01124">
    <property type="entry name" value="HTH_ARAC_FAMILY_2"/>
    <property type="match status" value="1"/>
</dbReference>
<dbReference type="InterPro" id="IPR020449">
    <property type="entry name" value="Tscrpt_reg_AraC-type_HTH"/>
</dbReference>
<keyword evidence="1" id="KW-0805">Transcription regulation</keyword>